<dbReference type="InterPro" id="IPR027417">
    <property type="entry name" value="P-loop_NTPase"/>
</dbReference>
<dbReference type="PANTHER" id="PTHR23264">
    <property type="entry name" value="NUCLEOTIDE-BINDING PROTEIN NBP35 YEAST -RELATED"/>
    <property type="match status" value="1"/>
</dbReference>
<gene>
    <name evidence="6" type="ORF">S12H4_35435</name>
</gene>
<evidence type="ECO:0000256" key="1">
    <source>
        <dbReference type="ARBA" id="ARBA00022723"/>
    </source>
</evidence>
<dbReference type="GO" id="GO:0005524">
    <property type="term" value="F:ATP binding"/>
    <property type="evidence" value="ECO:0007669"/>
    <property type="project" value="UniProtKB-KW"/>
</dbReference>
<dbReference type="Pfam" id="PF10609">
    <property type="entry name" value="ParA"/>
    <property type="match status" value="1"/>
</dbReference>
<keyword evidence="1" id="KW-0479">Metal-binding</keyword>
<dbReference type="PANTHER" id="PTHR23264:SF19">
    <property type="entry name" value="CYTOSOLIC FE-S CLUSTER ASSEMBLY FACTOR NUBP2"/>
    <property type="match status" value="1"/>
</dbReference>
<keyword evidence="5" id="KW-0411">Iron-sulfur</keyword>
<dbReference type="GO" id="GO:0140663">
    <property type="term" value="F:ATP-dependent FeS chaperone activity"/>
    <property type="evidence" value="ECO:0007669"/>
    <property type="project" value="InterPro"/>
</dbReference>
<comment type="caution">
    <text evidence="6">The sequence shown here is derived from an EMBL/GenBank/DDBJ whole genome shotgun (WGS) entry which is preliminary data.</text>
</comment>
<dbReference type="EMBL" id="BARW01021045">
    <property type="protein sequence ID" value="GAI98756.1"/>
    <property type="molecule type" value="Genomic_DNA"/>
</dbReference>
<dbReference type="InterPro" id="IPR033756">
    <property type="entry name" value="YlxH/NBP35"/>
</dbReference>
<keyword evidence="4" id="KW-0408">Iron</keyword>
<accession>X1U545</accession>
<proteinExistence type="predicted"/>
<keyword evidence="3" id="KW-0067">ATP-binding</keyword>
<reference evidence="6" key="1">
    <citation type="journal article" date="2014" name="Front. Microbiol.">
        <title>High frequency of phylogenetically diverse reductive dehalogenase-homologous genes in deep subseafloor sedimentary metagenomes.</title>
        <authorList>
            <person name="Kawai M."/>
            <person name="Futagami T."/>
            <person name="Toyoda A."/>
            <person name="Takaki Y."/>
            <person name="Nishi S."/>
            <person name="Hori S."/>
            <person name="Arai W."/>
            <person name="Tsubouchi T."/>
            <person name="Morono Y."/>
            <person name="Uchiyama I."/>
            <person name="Ito T."/>
            <person name="Fujiyama A."/>
            <person name="Inagaki F."/>
            <person name="Takami H."/>
        </authorList>
    </citation>
    <scope>NUCLEOTIDE SEQUENCE</scope>
    <source>
        <strain evidence="6">Expedition CK06-06</strain>
    </source>
</reference>
<dbReference type="Gene3D" id="3.40.50.300">
    <property type="entry name" value="P-loop containing nucleotide triphosphate hydrolases"/>
    <property type="match status" value="1"/>
</dbReference>
<dbReference type="InterPro" id="IPR019591">
    <property type="entry name" value="Mrp/NBP35_ATP-bd"/>
</dbReference>
<name>X1U545_9ZZZZ</name>
<organism evidence="6">
    <name type="scientific">marine sediment metagenome</name>
    <dbReference type="NCBI Taxonomy" id="412755"/>
    <lineage>
        <taxon>unclassified sequences</taxon>
        <taxon>metagenomes</taxon>
        <taxon>ecological metagenomes</taxon>
    </lineage>
</organism>
<dbReference type="GO" id="GO:0051536">
    <property type="term" value="F:iron-sulfur cluster binding"/>
    <property type="evidence" value="ECO:0007669"/>
    <property type="project" value="UniProtKB-KW"/>
</dbReference>
<evidence type="ECO:0000256" key="4">
    <source>
        <dbReference type="ARBA" id="ARBA00023004"/>
    </source>
</evidence>
<dbReference type="GO" id="GO:0046872">
    <property type="term" value="F:metal ion binding"/>
    <property type="evidence" value="ECO:0007669"/>
    <property type="project" value="UniProtKB-KW"/>
</dbReference>
<sequence length="153" mass="16915">TSIAWDDDLQWVVVDTPPTSGDEVQSLLQHLQNIYGAVIICQPNDLSILGIAKTLNMLRETETPIAGIVANMAGYKCPHCGQISNPFDRPTEDVRVLAKDFGVRFLGSVPFALPDERKQALQGILDGILKHKPITLDKEKGGVTRWLLEKVLR</sequence>
<dbReference type="AlphaFoldDB" id="X1U545"/>
<evidence type="ECO:0008006" key="7">
    <source>
        <dbReference type="Google" id="ProtNLM"/>
    </source>
</evidence>
<evidence type="ECO:0000256" key="3">
    <source>
        <dbReference type="ARBA" id="ARBA00022840"/>
    </source>
</evidence>
<protein>
    <recommendedName>
        <fullName evidence="7">AAA domain-containing protein</fullName>
    </recommendedName>
</protein>
<feature type="non-terminal residue" evidence="6">
    <location>
        <position position="1"/>
    </location>
</feature>
<dbReference type="GO" id="GO:0005829">
    <property type="term" value="C:cytosol"/>
    <property type="evidence" value="ECO:0007669"/>
    <property type="project" value="TreeGrafter"/>
</dbReference>
<dbReference type="GO" id="GO:0016226">
    <property type="term" value="P:iron-sulfur cluster assembly"/>
    <property type="evidence" value="ECO:0007669"/>
    <property type="project" value="InterPro"/>
</dbReference>
<evidence type="ECO:0000313" key="6">
    <source>
        <dbReference type="EMBL" id="GAI98756.1"/>
    </source>
</evidence>
<evidence type="ECO:0000256" key="2">
    <source>
        <dbReference type="ARBA" id="ARBA00022741"/>
    </source>
</evidence>
<dbReference type="SUPFAM" id="SSF52540">
    <property type="entry name" value="P-loop containing nucleoside triphosphate hydrolases"/>
    <property type="match status" value="1"/>
</dbReference>
<evidence type="ECO:0000256" key="5">
    <source>
        <dbReference type="ARBA" id="ARBA00023014"/>
    </source>
</evidence>
<keyword evidence="2" id="KW-0547">Nucleotide-binding</keyword>